<dbReference type="OrthoDB" id="10254075at2759"/>
<gene>
    <name evidence="2" type="ORF">GMRT_10302</name>
</gene>
<accession>A0A4Z1T9P1</accession>
<evidence type="ECO:0000313" key="3">
    <source>
        <dbReference type="Proteomes" id="UP000315496"/>
    </source>
</evidence>
<dbReference type="AlphaFoldDB" id="A0A4Z1T9P1"/>
<comment type="caution">
    <text evidence="2">The sequence shown here is derived from an EMBL/GenBank/DDBJ whole genome shotgun (WGS) entry which is preliminary data.</text>
</comment>
<sequence>MLVSSRQDTASSVPTDESDSLSLRDGFRIRAVSTFDANQTRMDLATTGSGFDIVECLQSLGEGRVRRSPDEAVAATDVEDGAITIASPYPYMGGMVDGVRLPQPLENVWFFRFKSENKIRLSFDASNLQRRTCSFYYQGRCKPRRLDFGYYLAGSPDCDPVLLIQDFYQTPECMIPFFSALVADNKCCYCLQPEPLVKHLLPHELIICYLEFLLNICVNFKAAGRRRSSHVSSKYQETSRRISIVGQGTGANTALKLALVVTLLSEGIEALYDYDGARVASTRLIRDGFSNINFTTLLSLRSIILCNPLMPSYPTILHTRNPPLARFLRPGIPGGSVARARAILQEGLGFNTGADSNGIPTLSSPLPEVSTVAPPASYLPNYLSFCPQSLVTHYGSCIRRYNKSTFAMMTGLLNMCFSSQLDDIPGVPEPHVFDLYSCLGPYHRGSFPLYIFLGSDFNLLSGEDLQRLHKLSDENSTVVFRRIPGCGADALNTCGSVLTKML</sequence>
<name>A0A4Z1T9P1_GIAMU</name>
<dbReference type="Proteomes" id="UP000315496">
    <property type="component" value="Chromosome 1"/>
</dbReference>
<keyword evidence="3" id="KW-1185">Reference proteome</keyword>
<feature type="compositionally biased region" description="Polar residues" evidence="1">
    <location>
        <begin position="1"/>
        <end position="15"/>
    </location>
</feature>
<evidence type="ECO:0000256" key="1">
    <source>
        <dbReference type="SAM" id="MobiDB-lite"/>
    </source>
</evidence>
<reference evidence="2 3" key="1">
    <citation type="submission" date="2019-05" db="EMBL/GenBank/DDBJ databases">
        <title>The compact genome of Giardia muris reveals important steps in the evolution of intestinal protozoan parasites.</title>
        <authorList>
            <person name="Xu F."/>
            <person name="Jimenez-Gonzalez A."/>
            <person name="Einarsson E."/>
            <person name="Astvaldsson A."/>
            <person name="Peirasmaki D."/>
            <person name="Eckmann L."/>
            <person name="Andersson J.O."/>
            <person name="Svard S.G."/>
            <person name="Jerlstrom-Hultqvist J."/>
        </authorList>
    </citation>
    <scope>NUCLEOTIDE SEQUENCE [LARGE SCALE GENOMIC DNA]</scope>
    <source>
        <strain evidence="2 3">Roberts-Thomson</strain>
    </source>
</reference>
<protein>
    <submittedName>
        <fullName evidence="2">Uncharacterized protein</fullName>
    </submittedName>
</protein>
<proteinExistence type="predicted"/>
<dbReference type="VEuPathDB" id="GiardiaDB:GMRT_10302"/>
<feature type="region of interest" description="Disordered" evidence="1">
    <location>
        <begin position="1"/>
        <end position="20"/>
    </location>
</feature>
<dbReference type="EMBL" id="VDLU01000001">
    <property type="protein sequence ID" value="TNJ29877.1"/>
    <property type="molecule type" value="Genomic_DNA"/>
</dbReference>
<evidence type="ECO:0000313" key="2">
    <source>
        <dbReference type="EMBL" id="TNJ29877.1"/>
    </source>
</evidence>
<organism evidence="2 3">
    <name type="scientific">Giardia muris</name>
    <dbReference type="NCBI Taxonomy" id="5742"/>
    <lineage>
        <taxon>Eukaryota</taxon>
        <taxon>Metamonada</taxon>
        <taxon>Diplomonadida</taxon>
        <taxon>Hexamitidae</taxon>
        <taxon>Giardiinae</taxon>
        <taxon>Giardia</taxon>
    </lineage>
</organism>